<sequence>MKELHSFAWYAARISPKLPKKAFKPVPGRLWGGLAYLLIVIAGFLTIGLFSLNPFIYLAIAIVLGTSFAAMGFLGHEILHGTVVRKPWLRDLLGAIAFWPLSTGPRLWRKWHNLTHHVHTQKEDHDPDSWPTLERLSKTKILSWIYRLPQGFRAFVSFCSLTVMFSLHSAKMFTAYIKEFNPKHQPSVWMQFILPWVFWISLLFIMGPYKWFFAFLLPLFIANAIVMGYISTNHRLNPITEVNDPLANSLTVTVPKWVDVLHFNFSYHTEHHLFPGMSSKYYPLVKEHIKSMWPERYHEMPIGKALVALWKTPRIYYEGNKLIDPRQGHVYETLGHGLDISNITFNKLDKEDTLVRIIKKSKAKIGKVVKEE</sequence>
<keyword evidence="4" id="KW-1185">Reference proteome</keyword>
<feature type="transmembrane region" description="Helical" evidence="1">
    <location>
        <begin position="56"/>
        <end position="76"/>
    </location>
</feature>
<evidence type="ECO:0000259" key="2">
    <source>
        <dbReference type="Pfam" id="PF00487"/>
    </source>
</evidence>
<dbReference type="InterPro" id="IPR005804">
    <property type="entry name" value="FA_desaturase_dom"/>
</dbReference>
<dbReference type="GO" id="GO:0008610">
    <property type="term" value="P:lipid biosynthetic process"/>
    <property type="evidence" value="ECO:0007669"/>
    <property type="project" value="UniProtKB-ARBA"/>
</dbReference>
<evidence type="ECO:0000313" key="3">
    <source>
        <dbReference type="EMBL" id="OAS83007.1"/>
    </source>
</evidence>
<protein>
    <submittedName>
        <fullName evidence="3">Fatty acid desaturase</fullName>
    </submittedName>
</protein>
<comment type="caution">
    <text evidence="3">The sequence shown here is derived from an EMBL/GenBank/DDBJ whole genome shotgun (WGS) entry which is preliminary data.</text>
</comment>
<evidence type="ECO:0000313" key="4">
    <source>
        <dbReference type="Proteomes" id="UP000078534"/>
    </source>
</evidence>
<dbReference type="GO" id="GO:0016020">
    <property type="term" value="C:membrane"/>
    <property type="evidence" value="ECO:0007669"/>
    <property type="project" value="TreeGrafter"/>
</dbReference>
<reference evidence="4" key="1">
    <citation type="submission" date="2016-04" db="EMBL/GenBank/DDBJ databases">
        <authorList>
            <person name="Lyu Z."/>
            <person name="Lyu W."/>
        </authorList>
    </citation>
    <scope>NUCLEOTIDE SEQUENCE [LARGE SCALE GENOMIC DNA]</scope>
    <source>
        <strain evidence="4">C44</strain>
    </source>
</reference>
<feature type="transmembrane region" description="Helical" evidence="1">
    <location>
        <begin position="188"/>
        <end position="205"/>
    </location>
</feature>
<dbReference type="RefSeq" id="WP_066338258.1">
    <property type="nucleotide sequence ID" value="NZ_LWSG01000043.1"/>
</dbReference>
<dbReference type="STRING" id="152268.A6K24_10285"/>
<dbReference type="AlphaFoldDB" id="A0A179SMX0"/>
<dbReference type="GO" id="GO:0016717">
    <property type="term" value="F:oxidoreductase activity, acting on paired donors, with oxidation of a pair of donors resulting in the reduction of molecular oxygen to two molecules of water"/>
    <property type="evidence" value="ECO:0007669"/>
    <property type="project" value="TreeGrafter"/>
</dbReference>
<name>A0A179SMX0_9BACI</name>
<dbReference type="OrthoDB" id="9792534at2"/>
<feature type="transmembrane region" description="Helical" evidence="1">
    <location>
        <begin position="150"/>
        <end position="167"/>
    </location>
</feature>
<dbReference type="Pfam" id="PF00487">
    <property type="entry name" value="FA_desaturase"/>
    <property type="match status" value="1"/>
</dbReference>
<gene>
    <name evidence="3" type="ORF">A6K24_10285</name>
</gene>
<dbReference type="CDD" id="cd03506">
    <property type="entry name" value="Delta6-FADS-like"/>
    <property type="match status" value="1"/>
</dbReference>
<dbReference type="PANTHER" id="PTHR19353:SF19">
    <property type="entry name" value="DELTA(5) FATTY ACID DESATURASE C-RELATED"/>
    <property type="match status" value="1"/>
</dbReference>
<organism evidence="3 4">
    <name type="scientific">Metabacillus litoralis</name>
    <dbReference type="NCBI Taxonomy" id="152268"/>
    <lineage>
        <taxon>Bacteria</taxon>
        <taxon>Bacillati</taxon>
        <taxon>Bacillota</taxon>
        <taxon>Bacilli</taxon>
        <taxon>Bacillales</taxon>
        <taxon>Bacillaceae</taxon>
        <taxon>Metabacillus</taxon>
    </lineage>
</organism>
<dbReference type="InterPro" id="IPR012171">
    <property type="entry name" value="Fatty_acid_desaturase"/>
</dbReference>
<accession>A0A179SMX0</accession>
<evidence type="ECO:0000256" key="1">
    <source>
        <dbReference type="SAM" id="Phobius"/>
    </source>
</evidence>
<feature type="transmembrane region" description="Helical" evidence="1">
    <location>
        <begin position="30"/>
        <end position="50"/>
    </location>
</feature>
<proteinExistence type="predicted"/>
<feature type="domain" description="Fatty acid desaturase" evidence="2">
    <location>
        <begin position="58"/>
        <end position="300"/>
    </location>
</feature>
<keyword evidence="1" id="KW-0472">Membrane</keyword>
<feature type="transmembrane region" description="Helical" evidence="1">
    <location>
        <begin position="211"/>
        <end position="230"/>
    </location>
</feature>
<dbReference type="Proteomes" id="UP000078534">
    <property type="component" value="Unassembled WGS sequence"/>
</dbReference>
<dbReference type="EMBL" id="LWSG01000043">
    <property type="protein sequence ID" value="OAS83007.1"/>
    <property type="molecule type" value="Genomic_DNA"/>
</dbReference>
<keyword evidence="1" id="KW-1133">Transmembrane helix</keyword>
<dbReference type="PANTHER" id="PTHR19353">
    <property type="entry name" value="FATTY ACID DESATURASE 2"/>
    <property type="match status" value="1"/>
</dbReference>
<keyword evidence="1" id="KW-0812">Transmembrane</keyword>